<dbReference type="AlphaFoldDB" id="A0A1M6YD78"/>
<feature type="signal peptide" evidence="1">
    <location>
        <begin position="1"/>
        <end position="19"/>
    </location>
</feature>
<organism evidence="2 3">
    <name type="scientific">Chitinophaga jiangningensis</name>
    <dbReference type="NCBI Taxonomy" id="1419482"/>
    <lineage>
        <taxon>Bacteria</taxon>
        <taxon>Pseudomonadati</taxon>
        <taxon>Bacteroidota</taxon>
        <taxon>Chitinophagia</taxon>
        <taxon>Chitinophagales</taxon>
        <taxon>Chitinophagaceae</taxon>
        <taxon>Chitinophaga</taxon>
    </lineage>
</organism>
<accession>A0A1M6YD78</accession>
<protein>
    <submittedName>
        <fullName evidence="2">Uncharacterized protein</fullName>
    </submittedName>
</protein>
<dbReference type="Proteomes" id="UP000184420">
    <property type="component" value="Unassembled WGS sequence"/>
</dbReference>
<name>A0A1M6YD78_9BACT</name>
<feature type="chain" id="PRO_5012974765" evidence="1">
    <location>
        <begin position="20"/>
        <end position="165"/>
    </location>
</feature>
<dbReference type="STRING" id="1419482.SAMN05444266_102252"/>
<evidence type="ECO:0000256" key="1">
    <source>
        <dbReference type="SAM" id="SignalP"/>
    </source>
</evidence>
<evidence type="ECO:0000313" key="3">
    <source>
        <dbReference type="Proteomes" id="UP000184420"/>
    </source>
</evidence>
<gene>
    <name evidence="2" type="ORF">SAMN05444266_102252</name>
</gene>
<keyword evidence="3" id="KW-1185">Reference proteome</keyword>
<sequence>MRKLLLAFATCLVINQAQAQIKEVTVSTGRYDMDNSSRAKIALLSVGWETWALNKFNPIGKASDIDNWDLNGMKKNVLKLECTTKDCLDSMQLNMLYTQFNFSEPMKEGGKFDVDIKVVFEDSTGVTKTLKRSMEVHVPKNSLTAMLSWVWEEPQEVKERKKKKE</sequence>
<reference evidence="2 3" key="1">
    <citation type="submission" date="2016-11" db="EMBL/GenBank/DDBJ databases">
        <authorList>
            <person name="Jaros S."/>
            <person name="Januszkiewicz K."/>
            <person name="Wedrychowicz H."/>
        </authorList>
    </citation>
    <scope>NUCLEOTIDE SEQUENCE [LARGE SCALE GENOMIC DNA]</scope>
    <source>
        <strain evidence="2 3">DSM 27406</strain>
    </source>
</reference>
<dbReference type="RefSeq" id="WP_073078937.1">
    <property type="nucleotide sequence ID" value="NZ_FRBL01000002.1"/>
</dbReference>
<proteinExistence type="predicted"/>
<dbReference type="EMBL" id="FRBL01000002">
    <property type="protein sequence ID" value="SHL15929.1"/>
    <property type="molecule type" value="Genomic_DNA"/>
</dbReference>
<evidence type="ECO:0000313" key="2">
    <source>
        <dbReference type="EMBL" id="SHL15929.1"/>
    </source>
</evidence>
<keyword evidence="1" id="KW-0732">Signal</keyword>